<dbReference type="EMBL" id="BMAT01010997">
    <property type="protein sequence ID" value="GFR64690.1"/>
    <property type="molecule type" value="Genomic_DNA"/>
</dbReference>
<name>A0AAV4EVR4_9GAST</name>
<accession>A0AAV4EVR4</accession>
<evidence type="ECO:0008006" key="4">
    <source>
        <dbReference type="Google" id="ProtNLM"/>
    </source>
</evidence>
<dbReference type="Proteomes" id="UP000762676">
    <property type="component" value="Unassembled WGS sequence"/>
</dbReference>
<organism evidence="2 3">
    <name type="scientific">Elysia marginata</name>
    <dbReference type="NCBI Taxonomy" id="1093978"/>
    <lineage>
        <taxon>Eukaryota</taxon>
        <taxon>Metazoa</taxon>
        <taxon>Spiralia</taxon>
        <taxon>Lophotrochozoa</taxon>
        <taxon>Mollusca</taxon>
        <taxon>Gastropoda</taxon>
        <taxon>Heterobranchia</taxon>
        <taxon>Euthyneura</taxon>
        <taxon>Panpulmonata</taxon>
        <taxon>Sacoglossa</taxon>
        <taxon>Placobranchoidea</taxon>
        <taxon>Plakobranchidae</taxon>
        <taxon>Elysia</taxon>
    </lineage>
</organism>
<evidence type="ECO:0000313" key="2">
    <source>
        <dbReference type="EMBL" id="GFR64690.1"/>
    </source>
</evidence>
<proteinExistence type="predicted"/>
<evidence type="ECO:0000313" key="3">
    <source>
        <dbReference type="Proteomes" id="UP000762676"/>
    </source>
</evidence>
<protein>
    <recommendedName>
        <fullName evidence="4">VWFD domain-containing protein</fullName>
    </recommendedName>
</protein>
<feature type="chain" id="PRO_5043819954" description="VWFD domain-containing protein" evidence="1">
    <location>
        <begin position="20"/>
        <end position="298"/>
    </location>
</feature>
<evidence type="ECO:0000256" key="1">
    <source>
        <dbReference type="SAM" id="SignalP"/>
    </source>
</evidence>
<dbReference type="AlphaFoldDB" id="A0AAV4EVR4"/>
<sequence>MLQHLVLCFLAVVVSFAAGQQKCEGGRKCIEAASCVNNQCVCQSPFVWGDGTFACYRKNAVAAESKNDPKLTNFNNETLPFPYPCRYLMTHIRQELKDNNKNVIGNCEFKVSAFNAKAKGKFFTHGFDVAVSINYDDGRKVKLSSRNYGLARNGVYRFERQGTMGAFLPDGPWADDDIQYRDPDNGIRVDITENNYNNQLVFTFRRCGLQVTFVPYDIEARRSQTSVPGLSVAINCAYREPYDDMGMCEATSSTFAKCNQRQRRMAIDSCLWMMKQPRFVRCYDKTMSAKKVLRLFNR</sequence>
<keyword evidence="3" id="KW-1185">Reference proteome</keyword>
<gene>
    <name evidence="2" type="ORF">ElyMa_005512900</name>
</gene>
<feature type="signal peptide" evidence="1">
    <location>
        <begin position="1"/>
        <end position="19"/>
    </location>
</feature>
<comment type="caution">
    <text evidence="2">The sequence shown here is derived from an EMBL/GenBank/DDBJ whole genome shotgun (WGS) entry which is preliminary data.</text>
</comment>
<keyword evidence="1" id="KW-0732">Signal</keyword>
<reference evidence="2 3" key="1">
    <citation type="journal article" date="2021" name="Elife">
        <title>Chloroplast acquisition without the gene transfer in kleptoplastic sea slugs, Plakobranchus ocellatus.</title>
        <authorList>
            <person name="Maeda T."/>
            <person name="Takahashi S."/>
            <person name="Yoshida T."/>
            <person name="Shimamura S."/>
            <person name="Takaki Y."/>
            <person name="Nagai Y."/>
            <person name="Toyoda A."/>
            <person name="Suzuki Y."/>
            <person name="Arimoto A."/>
            <person name="Ishii H."/>
            <person name="Satoh N."/>
            <person name="Nishiyama T."/>
            <person name="Hasebe M."/>
            <person name="Maruyama T."/>
            <person name="Minagawa J."/>
            <person name="Obokata J."/>
            <person name="Shigenobu S."/>
        </authorList>
    </citation>
    <scope>NUCLEOTIDE SEQUENCE [LARGE SCALE GENOMIC DNA]</scope>
</reference>